<sequence>MQLLQVLDSPAARQAAIDLQGSNAQDFLDGVQNVLDFKAFPTAKAAITARRLILRLSESTTSLPSALFITETYAIDHRPLFSGGFAEIYRATTPQGQHVALKRIRIQCFTPENRHFMREAIVLHSLQHPLVLPFLGVVSDAFPSSLCMVSPWMAHGNIVIHILRLAHHGQECNRLELIAQAVEYLHSMNVVHGDLKGANIMITDDGHACLCDFGLADFFHPDITDELDIEDEHKTGKAMGSVQWLAPELLNPQRFGFQYVQRTQATDIYAFACVCIELETCAPPFPHHPDSMVFLDVVEGVRPKRPETMSDVVWNMVDASWAGNPRQRPTARHISRLLKGLNEGHIDKL</sequence>
<dbReference type="Gene3D" id="1.10.510.10">
    <property type="entry name" value="Transferase(Phosphotransferase) domain 1"/>
    <property type="match status" value="1"/>
</dbReference>
<dbReference type="AlphaFoldDB" id="A0AAW0C9X6"/>
<dbReference type="SUPFAM" id="SSF56112">
    <property type="entry name" value="Protein kinase-like (PK-like)"/>
    <property type="match status" value="1"/>
</dbReference>
<organism evidence="2 3">
    <name type="scientific">Favolaschia claudopus</name>
    <dbReference type="NCBI Taxonomy" id="2862362"/>
    <lineage>
        <taxon>Eukaryota</taxon>
        <taxon>Fungi</taxon>
        <taxon>Dikarya</taxon>
        <taxon>Basidiomycota</taxon>
        <taxon>Agaricomycotina</taxon>
        <taxon>Agaricomycetes</taxon>
        <taxon>Agaricomycetidae</taxon>
        <taxon>Agaricales</taxon>
        <taxon>Marasmiineae</taxon>
        <taxon>Mycenaceae</taxon>
        <taxon>Favolaschia</taxon>
    </lineage>
</organism>
<dbReference type="InterPro" id="IPR001245">
    <property type="entry name" value="Ser-Thr/Tyr_kinase_cat_dom"/>
</dbReference>
<dbReference type="PANTHER" id="PTHR44329:SF214">
    <property type="entry name" value="PROTEIN KINASE DOMAIN-CONTAINING PROTEIN"/>
    <property type="match status" value="1"/>
</dbReference>
<accession>A0AAW0C9X6</accession>
<evidence type="ECO:0000313" key="2">
    <source>
        <dbReference type="EMBL" id="KAK7036386.1"/>
    </source>
</evidence>
<dbReference type="GO" id="GO:0004674">
    <property type="term" value="F:protein serine/threonine kinase activity"/>
    <property type="evidence" value="ECO:0007669"/>
    <property type="project" value="TreeGrafter"/>
</dbReference>
<protein>
    <submittedName>
        <fullName evidence="2">Kinase-like domain-containing protein</fullName>
    </submittedName>
</protein>
<keyword evidence="2" id="KW-0418">Kinase</keyword>
<dbReference type="EMBL" id="JAWWNJ010000019">
    <property type="protein sequence ID" value="KAK7036386.1"/>
    <property type="molecule type" value="Genomic_DNA"/>
</dbReference>
<comment type="caution">
    <text evidence="2">The sequence shown here is derived from an EMBL/GenBank/DDBJ whole genome shotgun (WGS) entry which is preliminary data.</text>
</comment>
<dbReference type="Proteomes" id="UP001362999">
    <property type="component" value="Unassembled WGS sequence"/>
</dbReference>
<reference evidence="2 3" key="1">
    <citation type="journal article" date="2024" name="J Genomics">
        <title>Draft genome sequencing and assembly of Favolaschia claudopus CIRM-BRFM 2984 isolated from oak limbs.</title>
        <authorList>
            <person name="Navarro D."/>
            <person name="Drula E."/>
            <person name="Chaduli D."/>
            <person name="Cazenave R."/>
            <person name="Ahrendt S."/>
            <person name="Wang J."/>
            <person name="Lipzen A."/>
            <person name="Daum C."/>
            <person name="Barry K."/>
            <person name="Grigoriev I.V."/>
            <person name="Favel A."/>
            <person name="Rosso M.N."/>
            <person name="Martin F."/>
        </authorList>
    </citation>
    <scope>NUCLEOTIDE SEQUENCE [LARGE SCALE GENOMIC DNA]</scope>
    <source>
        <strain evidence="2 3">CIRM-BRFM 2984</strain>
    </source>
</reference>
<dbReference type="PANTHER" id="PTHR44329">
    <property type="entry name" value="SERINE/THREONINE-PROTEIN KINASE TNNI3K-RELATED"/>
    <property type="match status" value="1"/>
</dbReference>
<dbReference type="PROSITE" id="PS50011">
    <property type="entry name" value="PROTEIN_KINASE_DOM"/>
    <property type="match status" value="1"/>
</dbReference>
<dbReference type="Pfam" id="PF07714">
    <property type="entry name" value="PK_Tyr_Ser-Thr"/>
    <property type="match status" value="1"/>
</dbReference>
<dbReference type="PROSITE" id="PS00108">
    <property type="entry name" value="PROTEIN_KINASE_ST"/>
    <property type="match status" value="1"/>
</dbReference>
<keyword evidence="3" id="KW-1185">Reference proteome</keyword>
<name>A0AAW0C9X6_9AGAR</name>
<gene>
    <name evidence="2" type="ORF">R3P38DRAFT_2517419</name>
</gene>
<feature type="domain" description="Protein kinase" evidence="1">
    <location>
        <begin position="74"/>
        <end position="341"/>
    </location>
</feature>
<dbReference type="InterPro" id="IPR051681">
    <property type="entry name" value="Ser/Thr_Kinases-Pseudokinases"/>
</dbReference>
<keyword evidence="2" id="KW-0808">Transferase</keyword>
<evidence type="ECO:0000313" key="3">
    <source>
        <dbReference type="Proteomes" id="UP001362999"/>
    </source>
</evidence>
<evidence type="ECO:0000259" key="1">
    <source>
        <dbReference type="PROSITE" id="PS50011"/>
    </source>
</evidence>
<dbReference type="InterPro" id="IPR000719">
    <property type="entry name" value="Prot_kinase_dom"/>
</dbReference>
<dbReference type="InterPro" id="IPR011009">
    <property type="entry name" value="Kinase-like_dom_sf"/>
</dbReference>
<dbReference type="GO" id="GO:0005524">
    <property type="term" value="F:ATP binding"/>
    <property type="evidence" value="ECO:0007669"/>
    <property type="project" value="InterPro"/>
</dbReference>
<proteinExistence type="predicted"/>
<dbReference type="InterPro" id="IPR008271">
    <property type="entry name" value="Ser/Thr_kinase_AS"/>
</dbReference>
<dbReference type="SMART" id="SM00220">
    <property type="entry name" value="S_TKc"/>
    <property type="match status" value="1"/>
</dbReference>